<dbReference type="InterPro" id="IPR006311">
    <property type="entry name" value="TAT_signal"/>
</dbReference>
<reference evidence="2 3" key="1">
    <citation type="submission" date="2018-08" db="EMBL/GenBank/DDBJ databases">
        <authorList>
            <person name="Khan S.A."/>
            <person name="Jeon C.O."/>
            <person name="Chun B.H."/>
            <person name="Jeong S.E."/>
        </authorList>
    </citation>
    <scope>NUCLEOTIDE SEQUENCE [LARGE SCALE GENOMIC DNA]</scope>
    <source>
        <strain evidence="2 3">S-16</strain>
    </source>
</reference>
<evidence type="ECO:0000313" key="3">
    <source>
        <dbReference type="Proteomes" id="UP000267464"/>
    </source>
</evidence>
<dbReference type="Gene3D" id="3.20.20.140">
    <property type="entry name" value="Metal-dependent hydrolases"/>
    <property type="match status" value="1"/>
</dbReference>
<feature type="chain" id="PRO_5018297164" evidence="1">
    <location>
        <begin position="28"/>
        <end position="417"/>
    </location>
</feature>
<dbReference type="EMBL" id="QUSW01000003">
    <property type="protein sequence ID" value="RQP24240.1"/>
    <property type="molecule type" value="Genomic_DNA"/>
</dbReference>
<dbReference type="AlphaFoldDB" id="A0A3N7HPX7"/>
<comment type="caution">
    <text evidence="2">The sequence shown here is derived from an EMBL/GenBank/DDBJ whole genome shotgun (WGS) entry which is preliminary data.</text>
</comment>
<organism evidence="2 3">
    <name type="scientific">Piscinibacter terrae</name>
    <dbReference type="NCBI Taxonomy" id="2496871"/>
    <lineage>
        <taxon>Bacteria</taxon>
        <taxon>Pseudomonadati</taxon>
        <taxon>Pseudomonadota</taxon>
        <taxon>Betaproteobacteria</taxon>
        <taxon>Burkholderiales</taxon>
        <taxon>Sphaerotilaceae</taxon>
        <taxon>Piscinibacter</taxon>
    </lineage>
</organism>
<evidence type="ECO:0000256" key="1">
    <source>
        <dbReference type="SAM" id="SignalP"/>
    </source>
</evidence>
<evidence type="ECO:0000313" key="2">
    <source>
        <dbReference type="EMBL" id="RQP24240.1"/>
    </source>
</evidence>
<dbReference type="InterPro" id="IPR032466">
    <property type="entry name" value="Metal_Hydrolase"/>
</dbReference>
<sequence>MHRRHVLGCCAALGAGLFTSLAPQAQAFTLRDGLSNPCLGTLPPDLARHDIVLQAFEGIAIDQLWDAHAHLLGTGDSGSGCTVNARMHEWWHPGDVIRRKAILNAACVGSDAATVDGAYLQRLKTLAEAFPQGAKWLLFAFDHAHDDTGQRRPDWTTFHVPNAYAMKVAADHRERFEWVASVHPYRDDALQRLDEAIEQGAVAIKWLPSAMNIDLRHPRCRPFYDRLAQSRLPLIVHCGEEKAVPGAGRDELGNPLLARRPLEAGVRVVMAHAASLGHALDIDRPSQPRVAAFELWSRLMDEPEWRGRLVADISAVFQANRRAEVHRAVVQREEWHPRLLHGSDYPLPGVMPLFAPGQLVSEGLLDEGDVEPLRRIRTHNPLLFDFVLKRRLHLGDVRLPPSVFATRRFFQRDTREA</sequence>
<accession>A0A3N7HPX7</accession>
<proteinExistence type="predicted"/>
<dbReference type="SUPFAM" id="SSF51556">
    <property type="entry name" value="Metallo-dependent hydrolases"/>
    <property type="match status" value="1"/>
</dbReference>
<dbReference type="GO" id="GO:0016787">
    <property type="term" value="F:hydrolase activity"/>
    <property type="evidence" value="ECO:0007669"/>
    <property type="project" value="UniProtKB-KW"/>
</dbReference>
<dbReference type="RefSeq" id="WP_124540740.1">
    <property type="nucleotide sequence ID" value="NZ_QUSW01000003.1"/>
</dbReference>
<keyword evidence="2" id="KW-0378">Hydrolase</keyword>
<name>A0A3N7HPX7_9BURK</name>
<gene>
    <name evidence="2" type="ORF">DZC73_13075</name>
</gene>
<protein>
    <submittedName>
        <fullName evidence="2">Amidohydrolase</fullName>
    </submittedName>
</protein>
<dbReference type="PROSITE" id="PS51318">
    <property type="entry name" value="TAT"/>
    <property type="match status" value="1"/>
</dbReference>
<dbReference type="OrthoDB" id="9771320at2"/>
<keyword evidence="1" id="KW-0732">Signal</keyword>
<feature type="signal peptide" evidence="1">
    <location>
        <begin position="1"/>
        <end position="27"/>
    </location>
</feature>
<reference evidence="2 3" key="2">
    <citation type="submission" date="2018-12" db="EMBL/GenBank/DDBJ databases">
        <title>Rhizobacter gummiphilus sp. nov., a rubber-degrading bacterium isolated from the soil of a botanical garden in Japan.</title>
        <authorList>
            <person name="Shunsuke S.S."/>
        </authorList>
    </citation>
    <scope>NUCLEOTIDE SEQUENCE [LARGE SCALE GENOMIC DNA]</scope>
    <source>
        <strain evidence="2 3">S-16</strain>
    </source>
</reference>
<keyword evidence="3" id="KW-1185">Reference proteome</keyword>
<dbReference type="Proteomes" id="UP000267464">
    <property type="component" value="Unassembled WGS sequence"/>
</dbReference>